<dbReference type="InterPro" id="IPR012934">
    <property type="entry name" value="Znf_AD"/>
</dbReference>
<accession>A0A6I8TRF4</accession>
<sequence length="182" mass="20851">MITTDICRVCMDDNWDAFNSLFNPRVEVPVTPAVMISYCAGISVEQDDGVPGVACTECLNALREAFKIREECRKVDRKLMKILNMIRPEFSIDQRCSQEALEEIQDIPEITETPVEHMKQEEIQELLHFGHEYLVEELKESNEEAVDDSQRLDMSPPLPLLVAEGSNALDEALVYEDMEDLW</sequence>
<dbReference type="PROSITE" id="PS51915">
    <property type="entry name" value="ZAD"/>
    <property type="match status" value="1"/>
</dbReference>
<dbReference type="EnsemblMetazoa" id="AAEL023965-RA">
    <property type="protein sequence ID" value="AAEL023965-PA"/>
    <property type="gene ID" value="AAEL023965"/>
</dbReference>
<dbReference type="GO" id="GO:0008270">
    <property type="term" value="F:zinc ion binding"/>
    <property type="evidence" value="ECO:0007669"/>
    <property type="project" value="UniProtKB-UniRule"/>
</dbReference>
<dbReference type="SMART" id="SM00868">
    <property type="entry name" value="zf-AD"/>
    <property type="match status" value="1"/>
</dbReference>
<protein>
    <submittedName>
        <fullName evidence="1">Uncharacterized protein</fullName>
    </submittedName>
</protein>
<dbReference type="Pfam" id="PF07776">
    <property type="entry name" value="zf-AD"/>
    <property type="match status" value="1"/>
</dbReference>
<reference evidence="1 2" key="1">
    <citation type="submission" date="2017-06" db="EMBL/GenBank/DDBJ databases">
        <title>Aedes aegypti genome working group (AGWG) sequencing and assembly.</title>
        <authorList>
            <consortium name="Aedes aegypti Genome Working Group (AGWG)"/>
            <person name="Matthews B.J."/>
        </authorList>
    </citation>
    <scope>NUCLEOTIDE SEQUENCE [LARGE SCALE GENOMIC DNA]</scope>
    <source>
        <strain evidence="1 2">LVP_AGWG</strain>
    </source>
</reference>
<dbReference type="GO" id="GO:0005634">
    <property type="term" value="C:nucleus"/>
    <property type="evidence" value="ECO:0007669"/>
    <property type="project" value="InterPro"/>
</dbReference>
<evidence type="ECO:0000313" key="1">
    <source>
        <dbReference type="EnsemblMetazoa" id="AAEL023965-PA"/>
    </source>
</evidence>
<dbReference type="InParanoid" id="A0A6I8TRF4"/>
<evidence type="ECO:0000313" key="2">
    <source>
        <dbReference type="Proteomes" id="UP000008820"/>
    </source>
</evidence>
<dbReference type="Gene3D" id="3.40.1800.20">
    <property type="match status" value="1"/>
</dbReference>
<proteinExistence type="predicted"/>
<gene>
    <name evidence="1" type="primary">110674271</name>
</gene>
<dbReference type="AlphaFoldDB" id="A0A6I8TRF4"/>
<organism evidence="1 2">
    <name type="scientific">Aedes aegypti</name>
    <name type="common">Yellowfever mosquito</name>
    <name type="synonym">Culex aegypti</name>
    <dbReference type="NCBI Taxonomy" id="7159"/>
    <lineage>
        <taxon>Eukaryota</taxon>
        <taxon>Metazoa</taxon>
        <taxon>Ecdysozoa</taxon>
        <taxon>Arthropoda</taxon>
        <taxon>Hexapoda</taxon>
        <taxon>Insecta</taxon>
        <taxon>Pterygota</taxon>
        <taxon>Neoptera</taxon>
        <taxon>Endopterygota</taxon>
        <taxon>Diptera</taxon>
        <taxon>Nematocera</taxon>
        <taxon>Culicoidea</taxon>
        <taxon>Culicidae</taxon>
        <taxon>Culicinae</taxon>
        <taxon>Aedini</taxon>
        <taxon>Aedes</taxon>
        <taxon>Stegomyia</taxon>
    </lineage>
</organism>
<reference evidence="1" key="2">
    <citation type="submission" date="2020-05" db="UniProtKB">
        <authorList>
            <consortium name="EnsemblMetazoa"/>
        </authorList>
    </citation>
    <scope>IDENTIFICATION</scope>
    <source>
        <strain evidence="1">LVP_AGWG</strain>
    </source>
</reference>
<dbReference type="SUPFAM" id="SSF57716">
    <property type="entry name" value="Glucocorticoid receptor-like (DNA-binding domain)"/>
    <property type="match status" value="1"/>
</dbReference>
<dbReference type="Proteomes" id="UP000008820">
    <property type="component" value="Chromosome 1"/>
</dbReference>
<name>A0A6I8TRF4_AEDAE</name>
<keyword evidence="2" id="KW-1185">Reference proteome</keyword>